<reference evidence="1" key="1">
    <citation type="submission" date="2021-02" db="EMBL/GenBank/DDBJ databases">
        <authorList>
            <person name="Nowell W R."/>
        </authorList>
    </citation>
    <scope>NUCLEOTIDE SEQUENCE</scope>
</reference>
<evidence type="ECO:0000313" key="1">
    <source>
        <dbReference type="EMBL" id="CAF4968778.1"/>
    </source>
</evidence>
<feature type="non-terminal residue" evidence="1">
    <location>
        <position position="1"/>
    </location>
</feature>
<proteinExistence type="predicted"/>
<protein>
    <submittedName>
        <fullName evidence="1">Uncharacterized protein</fullName>
    </submittedName>
</protein>
<evidence type="ECO:0000313" key="2">
    <source>
        <dbReference type="Proteomes" id="UP000663873"/>
    </source>
</evidence>
<gene>
    <name evidence="1" type="ORF">UJA718_LOCUS48631</name>
</gene>
<sequence>YHEWIELDRVIKRYDEMDFDQKQISIVASPVFVKNEQEISMKIENTTMNSTDQNNGNN</sequence>
<accession>A0A821YXU2</accession>
<keyword evidence="2" id="KW-1185">Reference proteome</keyword>
<name>A0A821YXU2_9BILA</name>
<organism evidence="1 2">
    <name type="scientific">Rotaria socialis</name>
    <dbReference type="NCBI Taxonomy" id="392032"/>
    <lineage>
        <taxon>Eukaryota</taxon>
        <taxon>Metazoa</taxon>
        <taxon>Spiralia</taxon>
        <taxon>Gnathifera</taxon>
        <taxon>Rotifera</taxon>
        <taxon>Eurotatoria</taxon>
        <taxon>Bdelloidea</taxon>
        <taxon>Philodinida</taxon>
        <taxon>Philodinidae</taxon>
        <taxon>Rotaria</taxon>
    </lineage>
</organism>
<comment type="caution">
    <text evidence="1">The sequence shown here is derived from an EMBL/GenBank/DDBJ whole genome shotgun (WGS) entry which is preliminary data.</text>
</comment>
<dbReference type="EMBL" id="CAJOBP010098345">
    <property type="protein sequence ID" value="CAF4968778.1"/>
    <property type="molecule type" value="Genomic_DNA"/>
</dbReference>
<dbReference type="AlphaFoldDB" id="A0A821YXU2"/>
<dbReference type="Proteomes" id="UP000663873">
    <property type="component" value="Unassembled WGS sequence"/>
</dbReference>